<reference evidence="1 2" key="1">
    <citation type="submission" date="2024-04" db="EMBL/GenBank/DDBJ databases">
        <authorList>
            <person name="Fracassetti M."/>
        </authorList>
    </citation>
    <scope>NUCLEOTIDE SEQUENCE [LARGE SCALE GENOMIC DNA]</scope>
</reference>
<proteinExistence type="predicted"/>
<evidence type="ECO:0008006" key="3">
    <source>
        <dbReference type="Google" id="ProtNLM"/>
    </source>
</evidence>
<name>A0AAV2GT71_9ROSI</name>
<protein>
    <recommendedName>
        <fullName evidence="3">RNase H type-1 domain-containing protein</fullName>
    </recommendedName>
</protein>
<dbReference type="Proteomes" id="UP001497516">
    <property type="component" value="Chromosome 9"/>
</dbReference>
<accession>A0AAV2GT71</accession>
<evidence type="ECO:0000313" key="2">
    <source>
        <dbReference type="Proteomes" id="UP001497516"/>
    </source>
</evidence>
<sequence>MHSFGPMLSEFNCQNLIRKLYREEESLLEIGFVASEIRNLEAKIENVKWRFWGRAANEAMHLMARMQCPWEDIYLADSTFDFLFPQLYVVVLKLGMING</sequence>
<keyword evidence="2" id="KW-1185">Reference proteome</keyword>
<gene>
    <name evidence="1" type="ORF">LTRI10_LOCUS53162</name>
</gene>
<dbReference type="EMBL" id="OZ034822">
    <property type="protein sequence ID" value="CAL1413970.1"/>
    <property type="molecule type" value="Genomic_DNA"/>
</dbReference>
<dbReference type="AlphaFoldDB" id="A0AAV2GT71"/>
<organism evidence="1 2">
    <name type="scientific">Linum trigynum</name>
    <dbReference type="NCBI Taxonomy" id="586398"/>
    <lineage>
        <taxon>Eukaryota</taxon>
        <taxon>Viridiplantae</taxon>
        <taxon>Streptophyta</taxon>
        <taxon>Embryophyta</taxon>
        <taxon>Tracheophyta</taxon>
        <taxon>Spermatophyta</taxon>
        <taxon>Magnoliopsida</taxon>
        <taxon>eudicotyledons</taxon>
        <taxon>Gunneridae</taxon>
        <taxon>Pentapetalae</taxon>
        <taxon>rosids</taxon>
        <taxon>fabids</taxon>
        <taxon>Malpighiales</taxon>
        <taxon>Linaceae</taxon>
        <taxon>Linum</taxon>
    </lineage>
</organism>
<evidence type="ECO:0000313" key="1">
    <source>
        <dbReference type="EMBL" id="CAL1413970.1"/>
    </source>
</evidence>